<evidence type="ECO:0000313" key="3">
    <source>
        <dbReference type="Proteomes" id="UP000680067"/>
    </source>
</evidence>
<evidence type="ECO:0000256" key="1">
    <source>
        <dbReference type="SAM" id="SignalP"/>
    </source>
</evidence>
<reference evidence="2" key="1">
    <citation type="submission" date="2021-04" db="EMBL/GenBank/DDBJ databases">
        <title>novel species isolated from subtropical streams in China.</title>
        <authorList>
            <person name="Lu H."/>
        </authorList>
    </citation>
    <scope>NUCLEOTIDE SEQUENCE</scope>
    <source>
        <strain evidence="2">LFS511W</strain>
    </source>
</reference>
<keyword evidence="3" id="KW-1185">Reference proteome</keyword>
<feature type="chain" id="PRO_5037842794" evidence="1">
    <location>
        <begin position="22"/>
        <end position="447"/>
    </location>
</feature>
<dbReference type="InterPro" id="IPR010131">
    <property type="entry name" value="MdtP/NodT-like"/>
</dbReference>
<dbReference type="RefSeq" id="WP_212688516.1">
    <property type="nucleotide sequence ID" value="NZ_JAGSPN010000010.1"/>
</dbReference>
<dbReference type="Proteomes" id="UP000680067">
    <property type="component" value="Unassembled WGS sequence"/>
</dbReference>
<feature type="signal peptide" evidence="1">
    <location>
        <begin position="1"/>
        <end position="21"/>
    </location>
</feature>
<comment type="caution">
    <text evidence="2">The sequence shown here is derived from an EMBL/GenBank/DDBJ whole genome shotgun (WGS) entry which is preliminary data.</text>
</comment>
<dbReference type="EMBL" id="JAGSPN010000010">
    <property type="protein sequence ID" value="MBR7783233.1"/>
    <property type="molecule type" value="Genomic_DNA"/>
</dbReference>
<dbReference type="PANTHER" id="PTHR30203:SF24">
    <property type="entry name" value="BLR4935 PROTEIN"/>
    <property type="match status" value="1"/>
</dbReference>
<dbReference type="SUPFAM" id="SSF56954">
    <property type="entry name" value="Outer membrane efflux proteins (OEP)"/>
    <property type="match status" value="1"/>
</dbReference>
<keyword evidence="1" id="KW-0732">Signal</keyword>
<sequence>MKLILLTGSLLLLSGCTGMPSAPLTDAAYLPVTTHRSAAETGSILRLVPGETLQQSDAVQIALQQHPAIRAMFADAQSGAALRAKAASLPVPVFGFERVHAPELEIVRSISLGLWELILWPQRRQQEQALQLQARLQLTSELTQRIAAARLAWVDAVAAQEQWHYAQQVEQAAAAAGELATAMKARGNLNALKTLRYQQGAGEARLLRTQAEQRALATREALWQAMGLDAESAKAFPLPERLPDLPQQAMTDAQLNSPQRPQRLDVRLAQERWQTARLQAGLSRVESIADIGLRAKRGDSQGWEVEIALPLWDGGALQRQAAQSGVEAARQQALAVTLQAASEQRVTYAAYLQSFDAARQYRDDLIPARRKISDEMLLRYNAMQISVFELLADAREQRMMVTAAIDALANFWRADAALQASLTGAPLNVSISPLNRNTGSAAAEASH</sequence>
<protein>
    <submittedName>
        <fullName evidence="2">TolC family protein</fullName>
    </submittedName>
</protein>
<proteinExistence type="predicted"/>
<dbReference type="AlphaFoldDB" id="A0A941I8X1"/>
<name>A0A941I8X1_9BURK</name>
<organism evidence="2 3">
    <name type="scientific">Undibacterium luofuense</name>
    <dbReference type="NCBI Taxonomy" id="2828733"/>
    <lineage>
        <taxon>Bacteria</taxon>
        <taxon>Pseudomonadati</taxon>
        <taxon>Pseudomonadota</taxon>
        <taxon>Betaproteobacteria</taxon>
        <taxon>Burkholderiales</taxon>
        <taxon>Oxalobacteraceae</taxon>
        <taxon>Undibacterium</taxon>
    </lineage>
</organism>
<dbReference type="PROSITE" id="PS51257">
    <property type="entry name" value="PROKAR_LIPOPROTEIN"/>
    <property type="match status" value="1"/>
</dbReference>
<dbReference type="Gene3D" id="1.20.1600.10">
    <property type="entry name" value="Outer membrane efflux proteins (OEP)"/>
    <property type="match status" value="1"/>
</dbReference>
<accession>A0A941I8X1</accession>
<dbReference type="PANTHER" id="PTHR30203">
    <property type="entry name" value="OUTER MEMBRANE CATION EFFLUX PROTEIN"/>
    <property type="match status" value="1"/>
</dbReference>
<gene>
    <name evidence="2" type="ORF">KDM89_13855</name>
</gene>
<evidence type="ECO:0000313" key="2">
    <source>
        <dbReference type="EMBL" id="MBR7783233.1"/>
    </source>
</evidence>